<reference evidence="1" key="1">
    <citation type="submission" date="2022-07" db="EMBL/GenBank/DDBJ databases">
        <title>Phylogenomic reconstructions and comparative analyses of Kickxellomycotina fungi.</title>
        <authorList>
            <person name="Reynolds N.K."/>
            <person name="Stajich J.E."/>
            <person name="Barry K."/>
            <person name="Grigoriev I.V."/>
            <person name="Crous P."/>
            <person name="Smith M.E."/>
        </authorList>
    </citation>
    <scope>NUCLEOTIDE SEQUENCE</scope>
    <source>
        <strain evidence="1">IMI 214461</strain>
    </source>
</reference>
<keyword evidence="2" id="KW-1185">Reference proteome</keyword>
<evidence type="ECO:0000313" key="2">
    <source>
        <dbReference type="Proteomes" id="UP001150907"/>
    </source>
</evidence>
<organism evidence="1 2">
    <name type="scientific">Coemansia thaxteri</name>
    <dbReference type="NCBI Taxonomy" id="2663907"/>
    <lineage>
        <taxon>Eukaryota</taxon>
        <taxon>Fungi</taxon>
        <taxon>Fungi incertae sedis</taxon>
        <taxon>Zoopagomycota</taxon>
        <taxon>Kickxellomycotina</taxon>
        <taxon>Kickxellomycetes</taxon>
        <taxon>Kickxellales</taxon>
        <taxon>Kickxellaceae</taxon>
        <taxon>Coemansia</taxon>
    </lineage>
</organism>
<dbReference type="CDD" id="cd00043">
    <property type="entry name" value="CYCLIN_SF"/>
    <property type="match status" value="1"/>
</dbReference>
<proteinExistence type="predicted"/>
<dbReference type="EMBL" id="JANBQF010000025">
    <property type="protein sequence ID" value="KAJ2007477.1"/>
    <property type="molecule type" value="Genomic_DNA"/>
</dbReference>
<sequence>MIQGELTLVRILGFNVDVELPHVWIASILYGMAWWEQGGVPAKDTELVDDQIKYVARLAWKIANRVVSAGLVDREPVQALAATCVLLSLEADGVPLPAKNLSEWTSAWARSPLSQVERTRRLVEERVDIALCRQERDADNSHHHLNKHGWSSDLQ</sequence>
<dbReference type="OrthoDB" id="25002at2759"/>
<name>A0A9W8BI18_9FUNG</name>
<protein>
    <submittedName>
        <fullName evidence="1">Uncharacterized protein</fullName>
    </submittedName>
</protein>
<gene>
    <name evidence="1" type="ORF">H4R26_000739</name>
</gene>
<comment type="caution">
    <text evidence="1">The sequence shown here is derived from an EMBL/GenBank/DDBJ whole genome shotgun (WGS) entry which is preliminary data.</text>
</comment>
<accession>A0A9W8BI18</accession>
<dbReference type="AlphaFoldDB" id="A0A9W8BI18"/>
<evidence type="ECO:0000313" key="1">
    <source>
        <dbReference type="EMBL" id="KAJ2007477.1"/>
    </source>
</evidence>
<dbReference type="Proteomes" id="UP001150907">
    <property type="component" value="Unassembled WGS sequence"/>
</dbReference>